<protein>
    <submittedName>
        <fullName evidence="1">Uncharacterized protein</fullName>
    </submittedName>
</protein>
<evidence type="ECO:0000313" key="2">
    <source>
        <dbReference type="Proteomes" id="UP000598146"/>
    </source>
</evidence>
<reference evidence="1" key="1">
    <citation type="submission" date="2020-11" db="EMBL/GenBank/DDBJ databases">
        <title>Isolation and identification of active actinomycetes.</title>
        <authorList>
            <person name="Sun X."/>
        </authorList>
    </citation>
    <scope>NUCLEOTIDE SEQUENCE</scope>
    <source>
        <strain evidence="1">NEAU-A11</strain>
    </source>
</reference>
<gene>
    <name evidence="1" type="ORF">I4J89_46390</name>
</gene>
<keyword evidence="2" id="KW-1185">Reference proteome</keyword>
<sequence length="133" mass="13792">MTGPRTDGGRTQPGGDRQLAELVAPLSAYLAPHAAQTDPIMLQDALLELSGPLPGMESGRLRVGTHQCGNSRVFRVAPLGWADPRNELRRQVAAGLPCTAAGAEETNGTVDPALEPGRMATVLQMLGGGLNVG</sequence>
<organism evidence="1 2">
    <name type="scientific">Actinoplanes aureus</name>
    <dbReference type="NCBI Taxonomy" id="2792083"/>
    <lineage>
        <taxon>Bacteria</taxon>
        <taxon>Bacillati</taxon>
        <taxon>Actinomycetota</taxon>
        <taxon>Actinomycetes</taxon>
        <taxon>Micromonosporales</taxon>
        <taxon>Micromonosporaceae</taxon>
        <taxon>Actinoplanes</taxon>
    </lineage>
</organism>
<dbReference type="RefSeq" id="WP_196420630.1">
    <property type="nucleotide sequence ID" value="NZ_JADQTO010000046.1"/>
</dbReference>
<name>A0A931CJM4_9ACTN</name>
<dbReference type="Proteomes" id="UP000598146">
    <property type="component" value="Unassembled WGS sequence"/>
</dbReference>
<evidence type="ECO:0000313" key="1">
    <source>
        <dbReference type="EMBL" id="MBG0568867.1"/>
    </source>
</evidence>
<accession>A0A931CJM4</accession>
<proteinExistence type="predicted"/>
<dbReference type="AlphaFoldDB" id="A0A931CJM4"/>
<dbReference type="EMBL" id="JADQTO010000046">
    <property type="protein sequence ID" value="MBG0568867.1"/>
    <property type="molecule type" value="Genomic_DNA"/>
</dbReference>
<comment type="caution">
    <text evidence="1">The sequence shown here is derived from an EMBL/GenBank/DDBJ whole genome shotgun (WGS) entry which is preliminary data.</text>
</comment>